<sequence>MARVRRGKRYGGAGEEAAWGGGAAGKCGGASIWAGPARLGTLLGKRREIGGEGWGRKTGMERVALGRRVDEGEPNDLLLLTETLAGGCGGWERMGVDAWSCFGGGLV</sequence>
<evidence type="ECO:0000313" key="1">
    <source>
        <dbReference type="EnsemblPlants" id="LPERR03G09730.1"/>
    </source>
</evidence>
<evidence type="ECO:0008006" key="3">
    <source>
        <dbReference type="Google" id="ProtNLM"/>
    </source>
</evidence>
<reference evidence="1 2" key="1">
    <citation type="submission" date="2012-08" db="EMBL/GenBank/DDBJ databases">
        <title>Oryza genome evolution.</title>
        <authorList>
            <person name="Wing R.A."/>
        </authorList>
    </citation>
    <scope>NUCLEOTIDE SEQUENCE</scope>
</reference>
<dbReference type="AlphaFoldDB" id="A0A0D9VS09"/>
<evidence type="ECO:0000313" key="2">
    <source>
        <dbReference type="Proteomes" id="UP000032180"/>
    </source>
</evidence>
<reference evidence="2" key="2">
    <citation type="submission" date="2013-12" db="EMBL/GenBank/DDBJ databases">
        <authorList>
            <person name="Yu Y."/>
            <person name="Lee S."/>
            <person name="de Baynast K."/>
            <person name="Wissotski M."/>
            <person name="Liu L."/>
            <person name="Talag J."/>
            <person name="Goicoechea J."/>
            <person name="Angelova A."/>
            <person name="Jetty R."/>
            <person name="Kudrna D."/>
            <person name="Golser W."/>
            <person name="Rivera L."/>
            <person name="Zhang J."/>
            <person name="Wing R."/>
        </authorList>
    </citation>
    <scope>NUCLEOTIDE SEQUENCE</scope>
</reference>
<reference evidence="1" key="3">
    <citation type="submission" date="2015-04" db="UniProtKB">
        <authorList>
            <consortium name="EnsemblPlants"/>
        </authorList>
    </citation>
    <scope>IDENTIFICATION</scope>
</reference>
<accession>A0A0D9VS09</accession>
<proteinExistence type="predicted"/>
<keyword evidence="2" id="KW-1185">Reference proteome</keyword>
<protein>
    <recommendedName>
        <fullName evidence="3">DUF834 domain-containing protein</fullName>
    </recommendedName>
</protein>
<name>A0A0D9VS09_9ORYZ</name>
<organism evidence="1 2">
    <name type="scientific">Leersia perrieri</name>
    <dbReference type="NCBI Taxonomy" id="77586"/>
    <lineage>
        <taxon>Eukaryota</taxon>
        <taxon>Viridiplantae</taxon>
        <taxon>Streptophyta</taxon>
        <taxon>Embryophyta</taxon>
        <taxon>Tracheophyta</taxon>
        <taxon>Spermatophyta</taxon>
        <taxon>Magnoliopsida</taxon>
        <taxon>Liliopsida</taxon>
        <taxon>Poales</taxon>
        <taxon>Poaceae</taxon>
        <taxon>BOP clade</taxon>
        <taxon>Oryzoideae</taxon>
        <taxon>Oryzeae</taxon>
        <taxon>Oryzinae</taxon>
        <taxon>Leersia</taxon>
    </lineage>
</organism>
<dbReference type="HOGENOM" id="CLU_2213715_0_0_1"/>
<dbReference type="Proteomes" id="UP000032180">
    <property type="component" value="Chromosome 3"/>
</dbReference>
<dbReference type="EnsemblPlants" id="LPERR03G09730.1">
    <property type="protein sequence ID" value="LPERR03G09730.1"/>
    <property type="gene ID" value="LPERR03G09730"/>
</dbReference>
<dbReference type="Gramene" id="LPERR03G09730.1">
    <property type="protein sequence ID" value="LPERR03G09730.1"/>
    <property type="gene ID" value="LPERR03G09730"/>
</dbReference>